<evidence type="ECO:0000256" key="5">
    <source>
        <dbReference type="ARBA" id="ARBA00072006"/>
    </source>
</evidence>
<dbReference type="SUPFAM" id="SSF54495">
    <property type="entry name" value="UBC-like"/>
    <property type="match status" value="1"/>
</dbReference>
<dbReference type="InterPro" id="IPR006575">
    <property type="entry name" value="RWD_dom"/>
</dbReference>
<evidence type="ECO:0000256" key="2">
    <source>
        <dbReference type="ARBA" id="ARBA00022990"/>
    </source>
</evidence>
<evidence type="ECO:0000256" key="6">
    <source>
        <dbReference type="SAM" id="Coils"/>
    </source>
</evidence>
<comment type="function">
    <text evidence="3">Protects DRG2 from proteolytic degradation.</text>
</comment>
<evidence type="ECO:0000259" key="8">
    <source>
        <dbReference type="PROSITE" id="PS50908"/>
    </source>
</evidence>
<name>A0A8S4BZN9_9TELE</name>
<dbReference type="AlphaFoldDB" id="A0A8S4BZN9"/>
<dbReference type="GO" id="GO:0005737">
    <property type="term" value="C:cytoplasm"/>
    <property type="evidence" value="ECO:0007669"/>
    <property type="project" value="UniProtKB-ARBA"/>
</dbReference>
<dbReference type="FunFam" id="3.10.110.10:FF:000064">
    <property type="entry name" value="RWD domain-containing protein 1"/>
    <property type="match status" value="1"/>
</dbReference>
<dbReference type="PROSITE" id="PS50908">
    <property type="entry name" value="RWD"/>
    <property type="match status" value="1"/>
</dbReference>
<sequence length="253" mass="29049">MTDYGEEQRNEVEALEAIYPDSFTVLSDDPPSFSITVTSDAGEHGETVEATLKFSYVDRYPDEPPLWEVSSQENLKDSDTEDILTLLQQQVFLLGWTHGLSAQAEENLGMAMIFTLVTAVQEKLNEIVDLMKNRREEEKRQKERELEEAEKVAFQGTVVTIENFLAWKAQFELEMAEVRRKRQKEEEQAGKPKLTGKQLFERDHNLDTSDIQFLEDAGNNVEVDESLFQDIEDLDLDEDDPDFDPLEMGSDED</sequence>
<dbReference type="EMBL" id="CAJRST010038888">
    <property type="protein sequence ID" value="CAG6016131.1"/>
    <property type="molecule type" value="Genomic_DNA"/>
</dbReference>
<evidence type="ECO:0000256" key="4">
    <source>
        <dbReference type="ARBA" id="ARBA00061594"/>
    </source>
</evidence>
<dbReference type="Gene3D" id="3.10.110.10">
    <property type="entry name" value="Ubiquitin Conjugating Enzyme"/>
    <property type="match status" value="1"/>
</dbReference>
<dbReference type="CDD" id="cd23816">
    <property type="entry name" value="RWD_RWDD1"/>
    <property type="match status" value="1"/>
</dbReference>
<dbReference type="Proteomes" id="UP000677803">
    <property type="component" value="Unassembled WGS sequence"/>
</dbReference>
<feature type="coiled-coil region" evidence="6">
    <location>
        <begin position="120"/>
        <end position="188"/>
    </location>
</feature>
<keyword evidence="1" id="KW-0597">Phosphoprotein</keyword>
<dbReference type="PANTHER" id="PTHR12292">
    <property type="entry name" value="RWD DOMAIN-CONTAINING PROTEIN"/>
    <property type="match status" value="1"/>
</dbReference>
<keyword evidence="6" id="KW-0175">Coiled coil</keyword>
<proteinExistence type="inferred from homology"/>
<dbReference type="SMART" id="SM00591">
    <property type="entry name" value="RWD"/>
    <property type="match status" value="1"/>
</dbReference>
<comment type="similarity">
    <text evidence="4">Belongs to the RWDD1/GIR2 family.</text>
</comment>
<feature type="domain" description="RWD" evidence="8">
    <location>
        <begin position="10"/>
        <end position="127"/>
    </location>
</feature>
<accession>A0A8S4BZN9</accession>
<evidence type="ECO:0000256" key="3">
    <source>
        <dbReference type="ARBA" id="ARBA00056432"/>
    </source>
</evidence>
<protein>
    <recommendedName>
        <fullName evidence="5">RWD domain-containing protein 1</fullName>
    </recommendedName>
</protein>
<evidence type="ECO:0000256" key="7">
    <source>
        <dbReference type="SAM" id="MobiDB-lite"/>
    </source>
</evidence>
<dbReference type="InterPro" id="IPR040213">
    <property type="entry name" value="GIR2-like"/>
</dbReference>
<dbReference type="InterPro" id="IPR016135">
    <property type="entry name" value="UBQ-conjugating_enzyme/RWD"/>
</dbReference>
<evidence type="ECO:0000313" key="10">
    <source>
        <dbReference type="Proteomes" id="UP000677803"/>
    </source>
</evidence>
<keyword evidence="10" id="KW-1185">Reference proteome</keyword>
<organism evidence="9 10">
    <name type="scientific">Menidia menidia</name>
    <name type="common">Atlantic silverside</name>
    <dbReference type="NCBI Taxonomy" id="238744"/>
    <lineage>
        <taxon>Eukaryota</taxon>
        <taxon>Metazoa</taxon>
        <taxon>Chordata</taxon>
        <taxon>Craniata</taxon>
        <taxon>Vertebrata</taxon>
        <taxon>Euteleostomi</taxon>
        <taxon>Actinopterygii</taxon>
        <taxon>Neopterygii</taxon>
        <taxon>Teleostei</taxon>
        <taxon>Neoteleostei</taxon>
        <taxon>Acanthomorphata</taxon>
        <taxon>Ovalentaria</taxon>
        <taxon>Atherinomorphae</taxon>
        <taxon>Atheriniformes</taxon>
        <taxon>Atherinopsidae</taxon>
        <taxon>Menidiinae</taxon>
        <taxon>Menidia</taxon>
    </lineage>
</organism>
<reference evidence="9" key="1">
    <citation type="submission" date="2021-05" db="EMBL/GenBank/DDBJ databases">
        <authorList>
            <person name="Tigano A."/>
        </authorList>
    </citation>
    <scope>NUCLEOTIDE SEQUENCE</scope>
</reference>
<dbReference type="Pfam" id="PF05773">
    <property type="entry name" value="RWD"/>
    <property type="match status" value="1"/>
</dbReference>
<evidence type="ECO:0000256" key="1">
    <source>
        <dbReference type="ARBA" id="ARBA00022553"/>
    </source>
</evidence>
<evidence type="ECO:0000313" key="9">
    <source>
        <dbReference type="EMBL" id="CAG6016131.1"/>
    </source>
</evidence>
<comment type="caution">
    <text evidence="9">The sequence shown here is derived from an EMBL/GenBank/DDBJ whole genome shotgun (WGS) entry which is preliminary data.</text>
</comment>
<feature type="region of interest" description="Disordered" evidence="7">
    <location>
        <begin position="224"/>
        <end position="253"/>
    </location>
</feature>
<dbReference type="OrthoDB" id="277175at2759"/>
<gene>
    <name evidence="9" type="ORF">MMEN_LOCUS20094</name>
</gene>
<keyword evidence="2" id="KW-0007">Acetylation</keyword>